<protein>
    <recommendedName>
        <fullName evidence="2">F-box domain-containing protein</fullName>
    </recommendedName>
</protein>
<proteinExistence type="predicted"/>
<dbReference type="InterPro" id="IPR036047">
    <property type="entry name" value="F-box-like_dom_sf"/>
</dbReference>
<dbReference type="EMBL" id="KQ086050">
    <property type="protein sequence ID" value="KLO09631.1"/>
    <property type="molecule type" value="Genomic_DNA"/>
</dbReference>
<accession>A0A0H2RXX5</accession>
<dbReference type="Proteomes" id="UP000053477">
    <property type="component" value="Unassembled WGS sequence"/>
</dbReference>
<organism evidence="3 4">
    <name type="scientific">Schizopora paradoxa</name>
    <dbReference type="NCBI Taxonomy" id="27342"/>
    <lineage>
        <taxon>Eukaryota</taxon>
        <taxon>Fungi</taxon>
        <taxon>Dikarya</taxon>
        <taxon>Basidiomycota</taxon>
        <taxon>Agaricomycotina</taxon>
        <taxon>Agaricomycetes</taxon>
        <taxon>Hymenochaetales</taxon>
        <taxon>Schizoporaceae</taxon>
        <taxon>Schizopora</taxon>
    </lineage>
</organism>
<evidence type="ECO:0000313" key="4">
    <source>
        <dbReference type="Proteomes" id="UP000053477"/>
    </source>
</evidence>
<feature type="compositionally biased region" description="Polar residues" evidence="1">
    <location>
        <begin position="27"/>
        <end position="39"/>
    </location>
</feature>
<sequence length="630" mass="71352">MSSPDIRKSQPLFSEDGEPPKEGVQLQDDTSNLRATNEMNSVVTGDLRGEDGLQLPEELQREEDLLNIVTCSAPLEKGIDRISDGGSTLVVRARQYLSRLGLLDGLPTEISSELKEKADSARQRVNRVVTVCGIASLPSEILILIFSLSIDCSSRDIPHPLHSVRLSHVCRLFRNIITTTSRFWTEISSIPHAPKVGLVEACLQRSGDSPLNVHLNVYIFPIQIGAFPVPEELQLMFPNGVLDLIEGINCDPTLSSLALHAHRWRNLHLNVIPVNDMIKSSFGFELIQNTIFPTLESVTVYRESASLRHRDQGRSFIEKECSREMGFASSWTTPMLRTLNLRDTLPSSLPESSLAAITTVRINLSTFNDVSSLYALFSKLERVEEVHLDVSRLGTSWNEDQLERIQDVVLGSAKRVTLRFDEDAGLMELWQATFFKLYCPNATSLAVEATRCSKEPKRAFLYHLLPKIPARFPKVKNYTVSVKESLKLIGQETRKPTSLPLHFPPDLEHFTFTCDSSLWFSEKGARKIIPRVSRLRTLTLGVNPSVMNDIKPALDWVRWIADYIQPHNRPEQMFEKLVLLKFDCSRGYRYRIKKIIPRDEIEAWCASGVVLPETLSEVEETEYEEPKWSE</sequence>
<dbReference type="InterPro" id="IPR001810">
    <property type="entry name" value="F-box_dom"/>
</dbReference>
<evidence type="ECO:0000313" key="3">
    <source>
        <dbReference type="EMBL" id="KLO09631.1"/>
    </source>
</evidence>
<evidence type="ECO:0000256" key="1">
    <source>
        <dbReference type="SAM" id="MobiDB-lite"/>
    </source>
</evidence>
<evidence type="ECO:0000259" key="2">
    <source>
        <dbReference type="Pfam" id="PF12937"/>
    </source>
</evidence>
<gene>
    <name evidence="3" type="ORF">SCHPADRAFT_1000142</name>
</gene>
<dbReference type="Gene3D" id="1.20.1280.50">
    <property type="match status" value="1"/>
</dbReference>
<reference evidence="3 4" key="1">
    <citation type="submission" date="2015-04" db="EMBL/GenBank/DDBJ databases">
        <title>Complete genome sequence of Schizopora paradoxa KUC8140, a cosmopolitan wood degrader in East Asia.</title>
        <authorList>
            <consortium name="DOE Joint Genome Institute"/>
            <person name="Min B."/>
            <person name="Park H."/>
            <person name="Jang Y."/>
            <person name="Kim J.-J."/>
            <person name="Kim K.H."/>
            <person name="Pangilinan J."/>
            <person name="Lipzen A."/>
            <person name="Riley R."/>
            <person name="Grigoriev I.V."/>
            <person name="Spatafora J.W."/>
            <person name="Choi I.-G."/>
        </authorList>
    </citation>
    <scope>NUCLEOTIDE SEQUENCE [LARGE SCALE GENOMIC DNA]</scope>
    <source>
        <strain evidence="3 4">KUC8140</strain>
    </source>
</reference>
<keyword evidence="4" id="KW-1185">Reference proteome</keyword>
<dbReference type="AlphaFoldDB" id="A0A0H2RXX5"/>
<dbReference type="SUPFAM" id="SSF81383">
    <property type="entry name" value="F-box domain"/>
    <property type="match status" value="1"/>
</dbReference>
<dbReference type="Pfam" id="PF12937">
    <property type="entry name" value="F-box-like"/>
    <property type="match status" value="1"/>
</dbReference>
<dbReference type="InParanoid" id="A0A0H2RXX5"/>
<feature type="region of interest" description="Disordered" evidence="1">
    <location>
        <begin position="1"/>
        <end position="39"/>
    </location>
</feature>
<feature type="domain" description="F-box" evidence="2">
    <location>
        <begin position="134"/>
        <end position="187"/>
    </location>
</feature>
<name>A0A0H2RXX5_9AGAM</name>